<keyword evidence="20" id="KW-1185">Reference proteome</keyword>
<dbReference type="Gene3D" id="1.10.510.10">
    <property type="entry name" value="Transferase(Phosphotransferase) domain 1"/>
    <property type="match status" value="1"/>
</dbReference>
<evidence type="ECO:0000313" key="20">
    <source>
        <dbReference type="Proteomes" id="UP001174677"/>
    </source>
</evidence>
<evidence type="ECO:0000256" key="8">
    <source>
        <dbReference type="ARBA" id="ARBA00022777"/>
    </source>
</evidence>
<keyword evidence="8" id="KW-0418">Kinase</keyword>
<dbReference type="InterPro" id="IPR011009">
    <property type="entry name" value="Kinase-like_dom_sf"/>
</dbReference>
<organism evidence="19 20">
    <name type="scientific">Hevea brasiliensis</name>
    <name type="common">Para rubber tree</name>
    <name type="synonym">Siphonia brasiliensis</name>
    <dbReference type="NCBI Taxonomy" id="3981"/>
    <lineage>
        <taxon>Eukaryota</taxon>
        <taxon>Viridiplantae</taxon>
        <taxon>Streptophyta</taxon>
        <taxon>Embryophyta</taxon>
        <taxon>Tracheophyta</taxon>
        <taxon>Spermatophyta</taxon>
        <taxon>Magnoliopsida</taxon>
        <taxon>eudicotyledons</taxon>
        <taxon>Gunneridae</taxon>
        <taxon>Pentapetalae</taxon>
        <taxon>rosids</taxon>
        <taxon>fabids</taxon>
        <taxon>Malpighiales</taxon>
        <taxon>Euphorbiaceae</taxon>
        <taxon>Crotonoideae</taxon>
        <taxon>Micrandreae</taxon>
        <taxon>Hevea</taxon>
    </lineage>
</organism>
<keyword evidence="12" id="KW-0675">Receptor</keyword>
<dbReference type="CDD" id="cd23509">
    <property type="entry name" value="Gnk2-like"/>
    <property type="match status" value="2"/>
</dbReference>
<evidence type="ECO:0000256" key="7">
    <source>
        <dbReference type="ARBA" id="ARBA00022741"/>
    </source>
</evidence>
<sequence length="584" mass="65100">MDNRSVSHINIASLLFHFLISIYLTNALRCYQTGNFTTNSTYAKNRGLLLSSLASNVTANGGFYTATVGQGADEVYGLALCRADSSSEACSNCVNTTMIDLIEKCPNQKEAISWWAAGDNCIIRYANRSIFGRVEIDPPEIFYNTGDIKFNMEEFDQIWSNLMARLSTKASMGSSKVKFATREADLTPFQKIYALMQCTPDISQSNCNYCLGQAVVQYNNCCHGKQGGGVYTPSCIFRWDLYPFYNNSIADAPTPTPPVSISPHSTNNTISKDLDENSSTECPKFNFETIRLATNDFSYHNKLGQGGFGTVYKGVLSNGRVVAVKRLTRNSKQGRVDFKNEVMLVARLQHRNLVRLLGFCSERNERLLIYEYVPNSSLDRFIYDRDKRLLMDWNMRYKIIVGIARGILYLHEDSQLRIIHRDLKVSNILLDEKMNPKISDFGTARLFPIDQSEDATSKIVGTFGYMAPEYVFNGIVSVKSDVFSFGVLILEIITGQKSNKFRIGEEGEGDLITFAWDNWIGGTASNIIDPILIGAASTHDIVRCIQIGLLCLQDDAAKRPTMASVVLMLGSAVLCPCIVKTCIS</sequence>
<comment type="caution">
    <text evidence="19">The sequence shown here is derived from an EMBL/GenBank/DDBJ whole genome shotgun (WGS) entry which is preliminary data.</text>
</comment>
<evidence type="ECO:0000256" key="1">
    <source>
        <dbReference type="ARBA" id="ARBA00004167"/>
    </source>
</evidence>
<dbReference type="PROSITE" id="PS50011">
    <property type="entry name" value="PROTEIN_KINASE_DOM"/>
    <property type="match status" value="1"/>
</dbReference>
<evidence type="ECO:0008006" key="21">
    <source>
        <dbReference type="Google" id="ProtNLM"/>
    </source>
</evidence>
<evidence type="ECO:0000256" key="16">
    <source>
        <dbReference type="SAM" id="SignalP"/>
    </source>
</evidence>
<name>A0ABQ9LM33_HEVBR</name>
<keyword evidence="2" id="KW-0723">Serine/threonine-protein kinase</keyword>
<gene>
    <name evidence="19" type="ORF">P3X46_020497</name>
</gene>
<accession>A0ABQ9LM33</accession>
<dbReference type="Pfam" id="PF01657">
    <property type="entry name" value="Stress-antifung"/>
    <property type="match status" value="2"/>
</dbReference>
<keyword evidence="10" id="KW-1133">Transmembrane helix</keyword>
<dbReference type="Proteomes" id="UP001174677">
    <property type="component" value="Chromosome 11"/>
</dbReference>
<reference evidence="19" key="1">
    <citation type="journal article" date="2023" name="Plant Biotechnol. J.">
        <title>Chromosome-level wild Hevea brasiliensis genome provides new tools for genomic-assisted breeding and valuable loci to elevate rubber yield.</title>
        <authorList>
            <person name="Cheng H."/>
            <person name="Song X."/>
            <person name="Hu Y."/>
            <person name="Wu T."/>
            <person name="Yang Q."/>
            <person name="An Z."/>
            <person name="Feng S."/>
            <person name="Deng Z."/>
            <person name="Wu W."/>
            <person name="Zeng X."/>
            <person name="Tu M."/>
            <person name="Wang X."/>
            <person name="Huang H."/>
        </authorList>
    </citation>
    <scope>NUCLEOTIDE SEQUENCE</scope>
    <source>
        <strain evidence="19">MT/VB/25A 57/8</strain>
    </source>
</reference>
<feature type="binding site" evidence="14">
    <location>
        <position position="325"/>
    </location>
    <ligand>
        <name>ATP</name>
        <dbReference type="ChEBI" id="CHEBI:30616"/>
    </ligand>
</feature>
<dbReference type="PROSITE" id="PS51473">
    <property type="entry name" value="GNK2"/>
    <property type="match status" value="2"/>
</dbReference>
<dbReference type="Gene3D" id="3.30.430.20">
    <property type="entry name" value="Gnk2 domain, C-X8-C-X2-C motif"/>
    <property type="match status" value="2"/>
</dbReference>
<keyword evidence="5 16" id="KW-0732">Signal</keyword>
<keyword evidence="7 14" id="KW-0547">Nucleotide-binding</keyword>
<evidence type="ECO:0000259" key="18">
    <source>
        <dbReference type="PROSITE" id="PS51473"/>
    </source>
</evidence>
<keyword evidence="4" id="KW-0812">Transmembrane</keyword>
<feature type="domain" description="Gnk2-homologous" evidence="18">
    <location>
        <begin position="24"/>
        <end position="130"/>
    </location>
</feature>
<dbReference type="InterPro" id="IPR000719">
    <property type="entry name" value="Prot_kinase_dom"/>
</dbReference>
<evidence type="ECO:0000256" key="11">
    <source>
        <dbReference type="ARBA" id="ARBA00023136"/>
    </source>
</evidence>
<proteinExistence type="predicted"/>
<evidence type="ECO:0000259" key="17">
    <source>
        <dbReference type="PROSITE" id="PS50011"/>
    </source>
</evidence>
<evidence type="ECO:0000256" key="4">
    <source>
        <dbReference type="ARBA" id="ARBA00022692"/>
    </source>
</evidence>
<evidence type="ECO:0000256" key="10">
    <source>
        <dbReference type="ARBA" id="ARBA00022989"/>
    </source>
</evidence>
<dbReference type="SMART" id="SM00220">
    <property type="entry name" value="S_TKc"/>
    <property type="match status" value="1"/>
</dbReference>
<evidence type="ECO:0000256" key="14">
    <source>
        <dbReference type="PROSITE-ProRule" id="PRU10141"/>
    </source>
</evidence>
<evidence type="ECO:0000256" key="3">
    <source>
        <dbReference type="ARBA" id="ARBA00022679"/>
    </source>
</evidence>
<feature type="domain" description="Protein kinase" evidence="17">
    <location>
        <begin position="297"/>
        <end position="574"/>
    </location>
</feature>
<dbReference type="PANTHER" id="PTHR27002">
    <property type="entry name" value="RECEPTOR-LIKE SERINE/THREONINE-PROTEIN KINASE SD1-8"/>
    <property type="match status" value="1"/>
</dbReference>
<keyword evidence="3" id="KW-0808">Transferase</keyword>
<evidence type="ECO:0000256" key="9">
    <source>
        <dbReference type="ARBA" id="ARBA00022840"/>
    </source>
</evidence>
<evidence type="ECO:0000256" key="15">
    <source>
        <dbReference type="SAM" id="MobiDB-lite"/>
    </source>
</evidence>
<evidence type="ECO:0000256" key="5">
    <source>
        <dbReference type="ARBA" id="ARBA00022729"/>
    </source>
</evidence>
<feature type="chain" id="PRO_5045317786" description="Cysteine-rich receptor-like protein kinase" evidence="16">
    <location>
        <begin position="28"/>
        <end position="584"/>
    </location>
</feature>
<dbReference type="Gene3D" id="3.30.200.20">
    <property type="entry name" value="Phosphorylase Kinase, domain 1"/>
    <property type="match status" value="1"/>
</dbReference>
<dbReference type="PROSITE" id="PS00107">
    <property type="entry name" value="PROTEIN_KINASE_ATP"/>
    <property type="match status" value="1"/>
</dbReference>
<dbReference type="InterPro" id="IPR002902">
    <property type="entry name" value="GNK2"/>
</dbReference>
<feature type="compositionally biased region" description="Polar residues" evidence="15">
    <location>
        <begin position="262"/>
        <end position="277"/>
    </location>
</feature>
<dbReference type="InterPro" id="IPR017441">
    <property type="entry name" value="Protein_kinase_ATP_BS"/>
</dbReference>
<dbReference type="InterPro" id="IPR038408">
    <property type="entry name" value="GNK2_sf"/>
</dbReference>
<dbReference type="InterPro" id="IPR008271">
    <property type="entry name" value="Ser/Thr_kinase_AS"/>
</dbReference>
<dbReference type="SUPFAM" id="SSF56112">
    <property type="entry name" value="Protein kinase-like (PK-like)"/>
    <property type="match status" value="1"/>
</dbReference>
<keyword evidence="11" id="KW-0472">Membrane</keyword>
<keyword evidence="13" id="KW-0325">Glycoprotein</keyword>
<evidence type="ECO:0000256" key="13">
    <source>
        <dbReference type="ARBA" id="ARBA00023180"/>
    </source>
</evidence>
<dbReference type="PROSITE" id="PS00108">
    <property type="entry name" value="PROTEIN_KINASE_ST"/>
    <property type="match status" value="1"/>
</dbReference>
<feature type="signal peptide" evidence="16">
    <location>
        <begin position="1"/>
        <end position="27"/>
    </location>
</feature>
<evidence type="ECO:0000256" key="2">
    <source>
        <dbReference type="ARBA" id="ARBA00022527"/>
    </source>
</evidence>
<keyword evidence="6" id="KW-0677">Repeat</keyword>
<feature type="domain" description="Gnk2-homologous" evidence="18">
    <location>
        <begin position="136"/>
        <end position="244"/>
    </location>
</feature>
<dbReference type="Pfam" id="PF00069">
    <property type="entry name" value="Pkinase"/>
    <property type="match status" value="1"/>
</dbReference>
<dbReference type="EMBL" id="JARPOI010000011">
    <property type="protein sequence ID" value="KAJ9169027.1"/>
    <property type="molecule type" value="Genomic_DNA"/>
</dbReference>
<protein>
    <recommendedName>
        <fullName evidence="21">Cysteine-rich receptor-like protein kinase</fullName>
    </recommendedName>
</protein>
<dbReference type="CDD" id="cd14066">
    <property type="entry name" value="STKc_IRAK"/>
    <property type="match status" value="1"/>
</dbReference>
<evidence type="ECO:0000256" key="6">
    <source>
        <dbReference type="ARBA" id="ARBA00022737"/>
    </source>
</evidence>
<evidence type="ECO:0000256" key="12">
    <source>
        <dbReference type="ARBA" id="ARBA00023170"/>
    </source>
</evidence>
<evidence type="ECO:0000313" key="19">
    <source>
        <dbReference type="EMBL" id="KAJ9169027.1"/>
    </source>
</evidence>
<comment type="subcellular location">
    <subcellularLocation>
        <location evidence="1">Membrane</location>
        <topology evidence="1">Single-pass membrane protein</topology>
    </subcellularLocation>
</comment>
<dbReference type="PANTHER" id="PTHR27002:SF1104">
    <property type="entry name" value="CYSTEINE-RICH RECEPTOR-LIKE PROTEIN KINASE 27-RELATED"/>
    <property type="match status" value="1"/>
</dbReference>
<feature type="region of interest" description="Disordered" evidence="15">
    <location>
        <begin position="257"/>
        <end position="277"/>
    </location>
</feature>
<keyword evidence="9 14" id="KW-0067">ATP-binding</keyword>